<organism evidence="2 3">
    <name type="scientific">Steinernema carpocapsae</name>
    <name type="common">Entomopathogenic nematode</name>
    <dbReference type="NCBI Taxonomy" id="34508"/>
    <lineage>
        <taxon>Eukaryota</taxon>
        <taxon>Metazoa</taxon>
        <taxon>Ecdysozoa</taxon>
        <taxon>Nematoda</taxon>
        <taxon>Chromadorea</taxon>
        <taxon>Rhabditida</taxon>
        <taxon>Tylenchina</taxon>
        <taxon>Panagrolaimomorpha</taxon>
        <taxon>Strongyloidoidea</taxon>
        <taxon>Steinernematidae</taxon>
        <taxon>Steinernema</taxon>
    </lineage>
</organism>
<comment type="caution">
    <text evidence="2">The sequence shown here is derived from an EMBL/GenBank/DDBJ whole genome shotgun (WGS) entry which is preliminary data.</text>
</comment>
<reference evidence="2 3" key="2">
    <citation type="journal article" date="2019" name="G3 (Bethesda)">
        <title>Hybrid Assembly of the Genome of the Entomopathogenic Nematode Steinernema carpocapsae Identifies the X-Chromosome.</title>
        <authorList>
            <person name="Serra L."/>
            <person name="Macchietto M."/>
            <person name="Macias-Munoz A."/>
            <person name="McGill C.J."/>
            <person name="Rodriguez I.M."/>
            <person name="Rodriguez B."/>
            <person name="Murad R."/>
            <person name="Mortazavi A."/>
        </authorList>
    </citation>
    <scope>NUCLEOTIDE SEQUENCE [LARGE SCALE GENOMIC DNA]</scope>
    <source>
        <strain evidence="2 3">ALL</strain>
    </source>
</reference>
<dbReference type="EMBL" id="AZBU02000002">
    <property type="protein sequence ID" value="TKR95428.1"/>
    <property type="molecule type" value="Genomic_DNA"/>
</dbReference>
<accession>A0A4U5PG08</accession>
<gene>
    <name evidence="2" type="ORF">L596_009598</name>
</gene>
<evidence type="ECO:0000256" key="1">
    <source>
        <dbReference type="SAM" id="Coils"/>
    </source>
</evidence>
<keyword evidence="1" id="KW-0175">Coiled coil</keyword>
<evidence type="ECO:0000313" key="3">
    <source>
        <dbReference type="Proteomes" id="UP000298663"/>
    </source>
</evidence>
<name>A0A4U5PG08_STECR</name>
<sequence length="382" mass="43574">MSFYTPAQQAEAQSLLEISYALRSPKAATRFHAVQNFVRLLPRQIVAENAFVETVGALEEMPDGGRLYEAVQDAVAFLTLVIHSGNPFLTHQVEQMAQVGYFFNLLAKALQRGEEIDDTADELVRVMQECRQKVEVLEAAMKTFQEPLAEAREAVEHVEKLKVMHAKAIKQLEANTVTFQEALVGTLEAGQQKNEEIQRLRQELQASQALLEIALSCDADFKKLEDEFEKNCYMKTQLLATEKELEQEKKTRKKLEEDYDNVQMDLSSLREELDDQILSVQRQLDIKQKDFEEVCEKFEALDAQLSVALDDLHTDVAEKNENIKSLEEELVALRKENSDQRAKIEQLEAEKVQVKPVNGVKNEALMKRVAAILERQKNSAMY</sequence>
<evidence type="ECO:0000313" key="2">
    <source>
        <dbReference type="EMBL" id="TKR95428.1"/>
    </source>
</evidence>
<keyword evidence="3" id="KW-1185">Reference proteome</keyword>
<dbReference type="Proteomes" id="UP000298663">
    <property type="component" value="Unassembled WGS sequence"/>
</dbReference>
<reference evidence="2 3" key="1">
    <citation type="journal article" date="2015" name="Genome Biol.">
        <title>Comparative genomics of Steinernema reveals deeply conserved gene regulatory networks.</title>
        <authorList>
            <person name="Dillman A.R."/>
            <person name="Macchietto M."/>
            <person name="Porter C.F."/>
            <person name="Rogers A."/>
            <person name="Williams B."/>
            <person name="Antoshechkin I."/>
            <person name="Lee M.M."/>
            <person name="Goodwin Z."/>
            <person name="Lu X."/>
            <person name="Lewis E.E."/>
            <person name="Goodrich-Blair H."/>
            <person name="Stock S.P."/>
            <person name="Adams B.J."/>
            <person name="Sternberg P.W."/>
            <person name="Mortazavi A."/>
        </authorList>
    </citation>
    <scope>NUCLEOTIDE SEQUENCE [LARGE SCALE GENOMIC DNA]</scope>
    <source>
        <strain evidence="2 3">ALL</strain>
    </source>
</reference>
<feature type="coiled-coil region" evidence="1">
    <location>
        <begin position="238"/>
        <end position="350"/>
    </location>
</feature>
<protein>
    <submittedName>
        <fullName evidence="2">Uncharacterized protein</fullName>
    </submittedName>
</protein>
<dbReference type="AlphaFoldDB" id="A0A4U5PG08"/>
<proteinExistence type="predicted"/>